<reference evidence="2 4" key="1">
    <citation type="submission" date="2016-10" db="EMBL/GenBank/DDBJ databases">
        <title>Complete Genome Sequence of Acetogen Clostridium formicoaceticum ATCC 27076.</title>
        <authorList>
            <person name="Bao T."/>
            <person name="Cheng C."/>
            <person name="Zhao J."/>
            <person name="Yang S.-T."/>
            <person name="Wang J."/>
            <person name="Wang M."/>
        </authorList>
    </citation>
    <scope>NUCLEOTIDE SEQUENCE [LARGE SCALE GENOMIC DNA]</scope>
    <source>
        <strain evidence="2 4">ATCC 27076</strain>
    </source>
</reference>
<evidence type="ECO:0000256" key="1">
    <source>
        <dbReference type="SAM" id="Phobius"/>
    </source>
</evidence>
<keyword evidence="1" id="KW-0472">Membrane</keyword>
<evidence type="ECO:0000313" key="5">
    <source>
        <dbReference type="Proteomes" id="UP000192478"/>
    </source>
</evidence>
<reference evidence="3 5" key="2">
    <citation type="submission" date="2017-03" db="EMBL/GenBank/DDBJ databases">
        <title>Complete sequence of Clostridium formicaceticum DSM 92.</title>
        <authorList>
            <person name="Poehlein A."/>
            <person name="Karl M."/>
            <person name="Bengelsdorf F.R."/>
            <person name="Duerre P."/>
            <person name="Daniel R."/>
        </authorList>
    </citation>
    <scope>NUCLEOTIDE SEQUENCE [LARGE SCALE GENOMIC DNA]</scope>
    <source>
        <strain evidence="3 5">DSM 92</strain>
    </source>
</reference>
<protein>
    <submittedName>
        <fullName evidence="3">Uncharacterized protein</fullName>
    </submittedName>
</protein>
<proteinExistence type="predicted"/>
<dbReference type="KEGG" id="cfm:BJL90_02375"/>
<name>A0AAC9WHT6_9CLOT</name>
<gene>
    <name evidence="2" type="ORF">BJL90_02375</name>
    <name evidence="3" type="ORF">CLFO_37150</name>
</gene>
<dbReference type="Proteomes" id="UP000177894">
    <property type="component" value="Chromosome"/>
</dbReference>
<evidence type="ECO:0000313" key="3">
    <source>
        <dbReference type="EMBL" id="ARE89308.1"/>
    </source>
</evidence>
<evidence type="ECO:0000313" key="4">
    <source>
        <dbReference type="Proteomes" id="UP000177894"/>
    </source>
</evidence>
<feature type="transmembrane region" description="Helical" evidence="1">
    <location>
        <begin position="49"/>
        <end position="71"/>
    </location>
</feature>
<keyword evidence="4" id="KW-1185">Reference proteome</keyword>
<organism evidence="3 5">
    <name type="scientific">Clostridium formicaceticum</name>
    <dbReference type="NCBI Taxonomy" id="1497"/>
    <lineage>
        <taxon>Bacteria</taxon>
        <taxon>Bacillati</taxon>
        <taxon>Bacillota</taxon>
        <taxon>Clostridia</taxon>
        <taxon>Eubacteriales</taxon>
        <taxon>Clostridiaceae</taxon>
        <taxon>Clostridium</taxon>
    </lineage>
</organism>
<evidence type="ECO:0000313" key="2">
    <source>
        <dbReference type="EMBL" id="AOY74903.1"/>
    </source>
</evidence>
<dbReference type="Proteomes" id="UP000192478">
    <property type="component" value="Chromosome"/>
</dbReference>
<dbReference type="RefSeq" id="WP_070963942.1">
    <property type="nucleotide sequence ID" value="NZ_CP017603.1"/>
</dbReference>
<keyword evidence="1" id="KW-0812">Transmembrane</keyword>
<dbReference type="EMBL" id="CP020559">
    <property type="protein sequence ID" value="ARE89308.1"/>
    <property type="molecule type" value="Genomic_DNA"/>
</dbReference>
<dbReference type="AlphaFoldDB" id="A0AAC9WHT6"/>
<accession>A0AAC9WHT6</accession>
<sequence>MTLKIDKMIAVGGSALLGYYLGLSILRSLLWKVLLWTLPPINTRHTPRFYTGLIAATIAASIGYLLYIWLVDKWSIGRYKKQYASGLTALILLPLITMGSFRIHTVSIVKNAEASTPTGLHLRFEEPTVVFQITETSGTVFGKSIRLQDHQALLETFGTALQQLTLIEVSNDPQNIITKPQGTLWIDYRPQGKWYSKIITWGQDTFEEFSTNQKRLLYQGNELEAVLEEFNRQLATLTNYVSGKVIHTSFIDGDFLETKAMPQEDFEFLLANLSEDHKTSPEGSVASRFEEVLNNREGISKQDNNFYAFSLSNQPADASLERDILLENVILYDDEEKVAWFEEVYYEVDLSSILVKKE</sequence>
<feature type="transmembrane region" description="Helical" evidence="1">
    <location>
        <begin position="9"/>
        <end position="29"/>
    </location>
</feature>
<feature type="transmembrane region" description="Helical" evidence="1">
    <location>
        <begin position="83"/>
        <end position="101"/>
    </location>
</feature>
<keyword evidence="1" id="KW-1133">Transmembrane helix</keyword>
<dbReference type="EMBL" id="CP017603">
    <property type="protein sequence ID" value="AOY74903.1"/>
    <property type="molecule type" value="Genomic_DNA"/>
</dbReference>